<dbReference type="InterPro" id="IPR013785">
    <property type="entry name" value="Aldolase_TIM"/>
</dbReference>
<dbReference type="EMBL" id="QYYG01000005">
    <property type="protein sequence ID" value="RJF54795.1"/>
    <property type="molecule type" value="Genomic_DNA"/>
</dbReference>
<feature type="domain" description="NADH:flavin oxidoreductase/NADH oxidase N-terminal" evidence="3">
    <location>
        <begin position="7"/>
        <end position="347"/>
    </location>
</feature>
<dbReference type="GO" id="GO:0010181">
    <property type="term" value="F:FMN binding"/>
    <property type="evidence" value="ECO:0007669"/>
    <property type="project" value="InterPro"/>
</dbReference>
<dbReference type="PANTHER" id="PTHR43656">
    <property type="entry name" value="BINDING OXIDOREDUCTASE, PUTATIVE (AFU_ORTHOLOGUE AFUA_2G08260)-RELATED"/>
    <property type="match status" value="1"/>
</dbReference>
<dbReference type="GO" id="GO:0016491">
    <property type="term" value="F:oxidoreductase activity"/>
    <property type="evidence" value="ECO:0007669"/>
    <property type="project" value="UniProtKB-KW"/>
</dbReference>
<evidence type="ECO:0000256" key="1">
    <source>
        <dbReference type="ARBA" id="ARBA00022630"/>
    </source>
</evidence>
<dbReference type="InterPro" id="IPR051799">
    <property type="entry name" value="NADH_flavin_oxidoreductase"/>
</dbReference>
<accession>A0AA92X7B9</accession>
<gene>
    <name evidence="4" type="ORF">D4100_17125</name>
</gene>
<keyword evidence="5" id="KW-1185">Reference proteome</keyword>
<keyword evidence="1" id="KW-0285">Flavoprotein</keyword>
<name>A0AA92X7B9_9GAMM</name>
<sequence>MKHNDMKLFDGLHINKNITLKNRLFFSSVGLDLATEDGLFSDALYSFYKDMIDGEMGMVKIGNSTVSPTSRLHATGLALYNSKHAKALEPIINYAAEKDVLLVIQLQHYGSQGSTKHTGVPLLSPSGQYCKKMTRKFPDDTIMAMSLESVRQVINEFAIAASLVKQAGGKAIQIQAGNGYLISSFLSPYTNHRCDDYGGNDRNRGRILIEIIQEIQLRTNNELAIFVRLGIDDCFDEDIGQKPEFMRCIVEEMEKLGVAGIECSICIGETFGRFLNGYDQSIKNRLFEGAMLIKSFTSTIPVGCTGLVRSIDDAESLLQQYKLDYIGMARGLLADPKLFLKYNANVPGNVCRFDGYCFRDKSNPELDRVYCCVNPDYLRNPLIKYE</sequence>
<evidence type="ECO:0000313" key="4">
    <source>
        <dbReference type="EMBL" id="RJF54795.1"/>
    </source>
</evidence>
<dbReference type="SUPFAM" id="SSF51395">
    <property type="entry name" value="FMN-linked oxidoreductases"/>
    <property type="match status" value="1"/>
</dbReference>
<evidence type="ECO:0000313" key="5">
    <source>
        <dbReference type="Proteomes" id="UP000284338"/>
    </source>
</evidence>
<proteinExistence type="predicted"/>
<reference evidence="4 5" key="1">
    <citation type="submission" date="2018-09" db="EMBL/GenBank/DDBJ databases">
        <title>Draft genome of a novel serratia sp. strain with antifungal activity.</title>
        <authorList>
            <person name="Dichmann S.I."/>
            <person name="Park B.P."/>
            <person name="Pathiraja D."/>
            <person name="Choi I.-G."/>
            <person name="Stougaard P."/>
            <person name="Hennessy R.C."/>
        </authorList>
    </citation>
    <scope>NUCLEOTIDE SEQUENCE [LARGE SCALE GENOMIC DNA]</scope>
    <source>
        <strain evidence="4 5">S40</strain>
    </source>
</reference>
<dbReference type="InterPro" id="IPR001155">
    <property type="entry name" value="OxRdtase_FMN_N"/>
</dbReference>
<dbReference type="AlphaFoldDB" id="A0AA92X7B9"/>
<organism evidence="4 5">
    <name type="scientific">Serratia inhibens</name>
    <dbReference type="NCBI Taxonomy" id="2338073"/>
    <lineage>
        <taxon>Bacteria</taxon>
        <taxon>Pseudomonadati</taxon>
        <taxon>Pseudomonadota</taxon>
        <taxon>Gammaproteobacteria</taxon>
        <taxon>Enterobacterales</taxon>
        <taxon>Yersiniaceae</taxon>
        <taxon>Serratia</taxon>
    </lineage>
</organism>
<dbReference type="Proteomes" id="UP000284338">
    <property type="component" value="Unassembled WGS sequence"/>
</dbReference>
<dbReference type="RefSeq" id="WP_119804835.1">
    <property type="nucleotide sequence ID" value="NZ_QYYG01000005.1"/>
</dbReference>
<dbReference type="Gene3D" id="3.20.20.70">
    <property type="entry name" value="Aldolase class I"/>
    <property type="match status" value="1"/>
</dbReference>
<comment type="caution">
    <text evidence="4">The sequence shown here is derived from an EMBL/GenBank/DDBJ whole genome shotgun (WGS) entry which is preliminary data.</text>
</comment>
<protein>
    <submittedName>
        <fullName evidence="4">NADPH dehydrogenase</fullName>
    </submittedName>
</protein>
<keyword evidence="2" id="KW-0560">Oxidoreductase</keyword>
<evidence type="ECO:0000259" key="3">
    <source>
        <dbReference type="Pfam" id="PF00724"/>
    </source>
</evidence>
<evidence type="ECO:0000256" key="2">
    <source>
        <dbReference type="ARBA" id="ARBA00023002"/>
    </source>
</evidence>
<dbReference type="PANTHER" id="PTHR43656:SF2">
    <property type="entry name" value="BINDING OXIDOREDUCTASE, PUTATIVE (AFU_ORTHOLOGUE AFUA_2G08260)-RELATED"/>
    <property type="match status" value="1"/>
</dbReference>
<dbReference type="Pfam" id="PF00724">
    <property type="entry name" value="Oxidored_FMN"/>
    <property type="match status" value="1"/>
</dbReference>